<keyword evidence="1" id="KW-0812">Transmembrane</keyword>
<reference evidence="2 3" key="1">
    <citation type="submission" date="2018-01" db="EMBL/GenBank/DDBJ databases">
        <title>Genomic Encyclopedia of Type Strains, Phase III (KMG-III): the genomes of soil and plant-associated and newly described type strains.</title>
        <authorList>
            <person name="Whitman W."/>
        </authorList>
    </citation>
    <scope>NUCLEOTIDE SEQUENCE [LARGE SCALE GENOMIC DNA]</scope>
    <source>
        <strain evidence="2 3">1131</strain>
    </source>
</reference>
<gene>
    <name evidence="2" type="ORF">CYD53_11878</name>
</gene>
<keyword evidence="1" id="KW-0472">Membrane</keyword>
<organism evidence="2 3">
    <name type="scientific">Bosea psychrotolerans</name>
    <dbReference type="NCBI Taxonomy" id="1871628"/>
    <lineage>
        <taxon>Bacteria</taxon>
        <taxon>Pseudomonadati</taxon>
        <taxon>Pseudomonadota</taxon>
        <taxon>Alphaproteobacteria</taxon>
        <taxon>Hyphomicrobiales</taxon>
        <taxon>Boseaceae</taxon>
        <taxon>Bosea</taxon>
    </lineage>
</organism>
<evidence type="ECO:0000313" key="2">
    <source>
        <dbReference type="EMBL" id="POR47610.1"/>
    </source>
</evidence>
<feature type="transmembrane region" description="Helical" evidence="1">
    <location>
        <begin position="60"/>
        <end position="80"/>
    </location>
</feature>
<feature type="transmembrane region" description="Helical" evidence="1">
    <location>
        <begin position="20"/>
        <end position="40"/>
    </location>
</feature>
<dbReference type="OrthoDB" id="552353at2"/>
<evidence type="ECO:0008006" key="4">
    <source>
        <dbReference type="Google" id="ProtNLM"/>
    </source>
</evidence>
<evidence type="ECO:0000313" key="3">
    <source>
        <dbReference type="Proteomes" id="UP000236919"/>
    </source>
</evidence>
<name>A0A2S4LYS4_9HYPH</name>
<keyword evidence="3" id="KW-1185">Reference proteome</keyword>
<dbReference type="EMBL" id="PQFZ01000018">
    <property type="protein sequence ID" value="POR47610.1"/>
    <property type="molecule type" value="Genomic_DNA"/>
</dbReference>
<feature type="transmembrane region" description="Helical" evidence="1">
    <location>
        <begin position="185"/>
        <end position="202"/>
    </location>
</feature>
<keyword evidence="1" id="KW-1133">Transmembrane helix</keyword>
<evidence type="ECO:0000256" key="1">
    <source>
        <dbReference type="SAM" id="Phobius"/>
    </source>
</evidence>
<feature type="transmembrane region" description="Helical" evidence="1">
    <location>
        <begin position="156"/>
        <end position="173"/>
    </location>
</feature>
<sequence>MTIARKEPKPSFPAGLLEGWPLLGLLSSGLVLGVLAALATSSGGSDGIRLVIRITARTSLVLFCLAFTASALFRACPNIWTRWQRRNRRYLGLSFALSHGLHGLAIIALANTAPALFKQLSNTGTLISGGLAYLFILAMAATSFDRTAAMIGPNAWRWLHLCGAYYIWLSFMVTFGKRAVMDPFYWPFITVLIAILGLRLCLPGKPLAAATATAGS</sequence>
<feature type="transmembrane region" description="Helical" evidence="1">
    <location>
        <begin position="125"/>
        <end position="144"/>
    </location>
</feature>
<protein>
    <recommendedName>
        <fullName evidence="4">DMSO/TMAO reductase YedYZ heme-binding membrane subunit</fullName>
    </recommendedName>
</protein>
<dbReference type="RefSeq" id="WP_103720571.1">
    <property type="nucleotide sequence ID" value="NZ_PQFZ01000018.1"/>
</dbReference>
<feature type="transmembrane region" description="Helical" evidence="1">
    <location>
        <begin position="92"/>
        <end position="113"/>
    </location>
</feature>
<proteinExistence type="predicted"/>
<accession>A0A2S4LYS4</accession>
<dbReference type="AlphaFoldDB" id="A0A2S4LYS4"/>
<comment type="caution">
    <text evidence="2">The sequence shown here is derived from an EMBL/GenBank/DDBJ whole genome shotgun (WGS) entry which is preliminary data.</text>
</comment>
<dbReference type="Proteomes" id="UP000236919">
    <property type="component" value="Unassembled WGS sequence"/>
</dbReference>